<evidence type="ECO:0000256" key="3">
    <source>
        <dbReference type="ARBA" id="ARBA00022801"/>
    </source>
</evidence>
<keyword evidence="2" id="KW-0645">Protease</keyword>
<dbReference type="GO" id="GO:0008234">
    <property type="term" value="F:cysteine-type peptidase activity"/>
    <property type="evidence" value="ECO:0007669"/>
    <property type="project" value="UniProtKB-KW"/>
</dbReference>
<proteinExistence type="inferred from homology"/>
<feature type="chain" id="PRO_5044639699" evidence="7">
    <location>
        <begin position="20"/>
        <end position="339"/>
    </location>
</feature>
<dbReference type="InterPro" id="IPR013201">
    <property type="entry name" value="Prot_inhib_I29"/>
</dbReference>
<accession>A0A6J1VL76</accession>
<keyword evidence="6" id="KW-1015">Disulfide bond</keyword>
<evidence type="ECO:0000313" key="10">
    <source>
        <dbReference type="Proteomes" id="UP000504612"/>
    </source>
</evidence>
<dbReference type="PRINTS" id="PR00705">
    <property type="entry name" value="PAPAIN"/>
</dbReference>
<evidence type="ECO:0000256" key="7">
    <source>
        <dbReference type="SAM" id="SignalP"/>
    </source>
</evidence>
<evidence type="ECO:0000259" key="9">
    <source>
        <dbReference type="SMART" id="SM00848"/>
    </source>
</evidence>
<evidence type="ECO:0000313" key="11">
    <source>
        <dbReference type="RefSeq" id="XP_026543719.1"/>
    </source>
</evidence>
<evidence type="ECO:0000256" key="1">
    <source>
        <dbReference type="ARBA" id="ARBA00008455"/>
    </source>
</evidence>
<dbReference type="KEGG" id="nss:113425694"/>
<keyword evidence="3" id="KW-0378">Hydrolase</keyword>
<evidence type="ECO:0000256" key="2">
    <source>
        <dbReference type="ARBA" id="ARBA00022670"/>
    </source>
</evidence>
<dbReference type="PROSITE" id="PS00139">
    <property type="entry name" value="THIOL_PROTEASE_CYS"/>
    <property type="match status" value="1"/>
</dbReference>
<sequence length="339" mass="38271">MFRMEIHVWLMAFCVIVASAPQWRRDPKLNKYWELWKKKYGKEYQNTNQEELRRMTWEKNVQFIALHNLEYSLGLHSYELGMNNLGDMTSEEVSLVRTGLKIPSWWTRNSTSHKSNVGIGIGIPESIDWRDKGCVTSVKDQYSCGACWAFSAVGALEAQLKLKTGKLESLSSQNLVDCSSFYGNHGCNGGYMPAAFQYIIDNKGINSEASYPYKAKDGLCRYNPAARAATCSKYILLPSGNETYLQDAVAKIGPVSVAVNANQPTFFLYRRGVYNDAKCINQHLNHAVLVVGYGKENGMEYWLVKNSWGINFGLEGYIKIARNQGNRCGIASYCSYPLM</sequence>
<dbReference type="AlphaFoldDB" id="A0A6J1VL76"/>
<keyword evidence="10" id="KW-1185">Reference proteome</keyword>
<gene>
    <name evidence="11 12" type="primary">CTSS</name>
</gene>
<dbReference type="Proteomes" id="UP000504612">
    <property type="component" value="Unplaced"/>
</dbReference>
<feature type="signal peptide" evidence="7">
    <location>
        <begin position="1"/>
        <end position="19"/>
    </location>
</feature>
<dbReference type="InterPro" id="IPR025660">
    <property type="entry name" value="Pept_his_AS"/>
</dbReference>
<dbReference type="Pfam" id="PF08246">
    <property type="entry name" value="Inhibitor_I29"/>
    <property type="match status" value="1"/>
</dbReference>
<evidence type="ECO:0000256" key="5">
    <source>
        <dbReference type="ARBA" id="ARBA00023145"/>
    </source>
</evidence>
<dbReference type="RefSeq" id="XP_026543720.1">
    <property type="nucleotide sequence ID" value="XM_026687935.1"/>
</dbReference>
<organism evidence="10 12">
    <name type="scientific">Notechis scutatus</name>
    <name type="common">mainland tiger snake</name>
    <dbReference type="NCBI Taxonomy" id="8663"/>
    <lineage>
        <taxon>Eukaryota</taxon>
        <taxon>Metazoa</taxon>
        <taxon>Chordata</taxon>
        <taxon>Craniata</taxon>
        <taxon>Vertebrata</taxon>
        <taxon>Euteleostomi</taxon>
        <taxon>Lepidosauria</taxon>
        <taxon>Squamata</taxon>
        <taxon>Bifurcata</taxon>
        <taxon>Unidentata</taxon>
        <taxon>Episquamata</taxon>
        <taxon>Toxicofera</taxon>
        <taxon>Serpentes</taxon>
        <taxon>Colubroidea</taxon>
        <taxon>Elapidae</taxon>
        <taxon>Hydrophiinae</taxon>
        <taxon>Notechis</taxon>
    </lineage>
</organism>
<keyword evidence="4" id="KW-0788">Thiol protease</keyword>
<dbReference type="CTD" id="1520"/>
<evidence type="ECO:0000259" key="8">
    <source>
        <dbReference type="SMART" id="SM00645"/>
    </source>
</evidence>
<dbReference type="PANTHER" id="PTHR12411">
    <property type="entry name" value="CYSTEINE PROTEASE FAMILY C1-RELATED"/>
    <property type="match status" value="1"/>
</dbReference>
<dbReference type="Pfam" id="PF00112">
    <property type="entry name" value="Peptidase_C1"/>
    <property type="match status" value="1"/>
</dbReference>
<evidence type="ECO:0000313" key="12">
    <source>
        <dbReference type="RefSeq" id="XP_026543720.1"/>
    </source>
</evidence>
<dbReference type="SUPFAM" id="SSF54001">
    <property type="entry name" value="Cysteine proteinases"/>
    <property type="match status" value="1"/>
</dbReference>
<dbReference type="Gene3D" id="3.90.70.10">
    <property type="entry name" value="Cysteine proteinases"/>
    <property type="match status" value="1"/>
</dbReference>
<dbReference type="InterPro" id="IPR025661">
    <property type="entry name" value="Pept_asp_AS"/>
</dbReference>
<dbReference type="CDD" id="cd02248">
    <property type="entry name" value="Peptidase_C1A"/>
    <property type="match status" value="1"/>
</dbReference>
<dbReference type="SMART" id="SM00848">
    <property type="entry name" value="Inhibitor_I29"/>
    <property type="match status" value="1"/>
</dbReference>
<dbReference type="InterPro" id="IPR000668">
    <property type="entry name" value="Peptidase_C1A_C"/>
</dbReference>
<feature type="domain" description="Cathepsin propeptide inhibitor" evidence="9">
    <location>
        <begin position="33"/>
        <end position="93"/>
    </location>
</feature>
<dbReference type="SMART" id="SM00645">
    <property type="entry name" value="Pept_C1"/>
    <property type="match status" value="1"/>
</dbReference>
<dbReference type="FunFam" id="3.90.70.10:FF:000006">
    <property type="entry name" value="Cathepsin S"/>
    <property type="match status" value="1"/>
</dbReference>
<dbReference type="GO" id="GO:0006508">
    <property type="term" value="P:proteolysis"/>
    <property type="evidence" value="ECO:0007669"/>
    <property type="project" value="UniProtKB-KW"/>
</dbReference>
<comment type="similarity">
    <text evidence="1">Belongs to the peptidase C1 family.</text>
</comment>
<reference evidence="11 12" key="1">
    <citation type="submission" date="2025-04" db="UniProtKB">
        <authorList>
            <consortium name="RefSeq"/>
        </authorList>
    </citation>
    <scope>IDENTIFICATION</scope>
</reference>
<dbReference type="InterPro" id="IPR038765">
    <property type="entry name" value="Papain-like_cys_pep_sf"/>
</dbReference>
<evidence type="ECO:0000256" key="4">
    <source>
        <dbReference type="ARBA" id="ARBA00022807"/>
    </source>
</evidence>
<feature type="domain" description="Peptidase C1A papain C-terminal" evidence="8">
    <location>
        <begin position="123"/>
        <end position="338"/>
    </location>
</feature>
<dbReference type="GeneID" id="113425694"/>
<dbReference type="RefSeq" id="XP_026543719.1">
    <property type="nucleotide sequence ID" value="XM_026687934.1"/>
</dbReference>
<evidence type="ECO:0000256" key="6">
    <source>
        <dbReference type="ARBA" id="ARBA00023157"/>
    </source>
</evidence>
<protein>
    <submittedName>
        <fullName evidence="11 12">Cathepsin S</fullName>
    </submittedName>
</protein>
<dbReference type="InterPro" id="IPR013128">
    <property type="entry name" value="Peptidase_C1A"/>
</dbReference>
<keyword evidence="7" id="KW-0732">Signal</keyword>
<keyword evidence="5" id="KW-0865">Zymogen</keyword>
<dbReference type="PROSITE" id="PS00640">
    <property type="entry name" value="THIOL_PROTEASE_ASN"/>
    <property type="match status" value="1"/>
</dbReference>
<name>A0A6J1VL76_9SAUR</name>
<dbReference type="PROSITE" id="PS00639">
    <property type="entry name" value="THIOL_PROTEASE_HIS"/>
    <property type="match status" value="1"/>
</dbReference>
<dbReference type="InterPro" id="IPR039417">
    <property type="entry name" value="Peptidase_C1A_papain-like"/>
</dbReference>
<dbReference type="InterPro" id="IPR000169">
    <property type="entry name" value="Pept_cys_AS"/>
</dbReference>